<protein>
    <submittedName>
        <fullName evidence="1">Uncharacterized protein</fullName>
    </submittedName>
</protein>
<dbReference type="EMBL" id="MCGE01000019">
    <property type="protein sequence ID" value="ORZ12417.1"/>
    <property type="molecule type" value="Genomic_DNA"/>
</dbReference>
<sequence>MPNKDCHYWLRKVKPIPQLQHLAALIHRLPPLTISPEWAPAITRYVPLKIALQPPDVFVPSIRLPHGISVTPIRNHAMPPPYAMTQEMIPFDTQTNNFSCPSKSTKYNTLRQAIKDQIYNWDPLILDQIANPSPTGTITSMSKEALNHWVITIIPKREREQPFDLPIPLSTTSMIRRFWIQQTATGYNTEDWRKIWRPHTALSMYYKNM</sequence>
<dbReference type="AlphaFoldDB" id="A0A1X2IA49"/>
<comment type="caution">
    <text evidence="1">The sequence shown here is derived from an EMBL/GenBank/DDBJ whole genome shotgun (WGS) entry which is preliminary data.</text>
</comment>
<proteinExistence type="predicted"/>
<gene>
    <name evidence="1" type="ORF">BCR42DRAFT_394850</name>
</gene>
<organism evidence="1 2">
    <name type="scientific">Absidia repens</name>
    <dbReference type="NCBI Taxonomy" id="90262"/>
    <lineage>
        <taxon>Eukaryota</taxon>
        <taxon>Fungi</taxon>
        <taxon>Fungi incertae sedis</taxon>
        <taxon>Mucoromycota</taxon>
        <taxon>Mucoromycotina</taxon>
        <taxon>Mucoromycetes</taxon>
        <taxon>Mucorales</taxon>
        <taxon>Cunninghamellaceae</taxon>
        <taxon>Absidia</taxon>
    </lineage>
</organism>
<reference evidence="1 2" key="1">
    <citation type="submission" date="2016-07" db="EMBL/GenBank/DDBJ databases">
        <title>Pervasive Adenine N6-methylation of Active Genes in Fungi.</title>
        <authorList>
            <consortium name="DOE Joint Genome Institute"/>
            <person name="Mondo S.J."/>
            <person name="Dannebaum R.O."/>
            <person name="Kuo R.C."/>
            <person name="Labutti K."/>
            <person name="Haridas S."/>
            <person name="Kuo A."/>
            <person name="Salamov A."/>
            <person name="Ahrendt S.R."/>
            <person name="Lipzen A."/>
            <person name="Sullivan W."/>
            <person name="Andreopoulos W.B."/>
            <person name="Clum A."/>
            <person name="Lindquist E."/>
            <person name="Daum C."/>
            <person name="Ramamoorthy G.K."/>
            <person name="Gryganskyi A."/>
            <person name="Culley D."/>
            <person name="Magnuson J.K."/>
            <person name="James T.Y."/>
            <person name="O'Malley M.A."/>
            <person name="Stajich J.E."/>
            <person name="Spatafora J.W."/>
            <person name="Visel A."/>
            <person name="Grigoriev I.V."/>
        </authorList>
    </citation>
    <scope>NUCLEOTIDE SEQUENCE [LARGE SCALE GENOMIC DNA]</scope>
    <source>
        <strain evidence="1 2">NRRL 1336</strain>
    </source>
</reference>
<keyword evidence="2" id="KW-1185">Reference proteome</keyword>
<accession>A0A1X2IA49</accession>
<dbReference type="Proteomes" id="UP000193560">
    <property type="component" value="Unassembled WGS sequence"/>
</dbReference>
<evidence type="ECO:0000313" key="2">
    <source>
        <dbReference type="Proteomes" id="UP000193560"/>
    </source>
</evidence>
<name>A0A1X2IA49_9FUNG</name>
<evidence type="ECO:0000313" key="1">
    <source>
        <dbReference type="EMBL" id="ORZ12417.1"/>
    </source>
</evidence>